<keyword evidence="3" id="KW-1185">Reference proteome</keyword>
<gene>
    <name evidence="2" type="ORF">DFR37_1011</name>
</gene>
<dbReference type="Gene3D" id="3.40.50.300">
    <property type="entry name" value="P-loop containing nucleotide triphosphate hydrolases"/>
    <property type="match status" value="1"/>
</dbReference>
<evidence type="ECO:0000313" key="3">
    <source>
        <dbReference type="Proteomes" id="UP000253628"/>
    </source>
</evidence>
<dbReference type="SUPFAM" id="SSF52540">
    <property type="entry name" value="P-loop containing nucleoside triphosphate hydrolases"/>
    <property type="match status" value="1"/>
</dbReference>
<feature type="domain" description="AAA+ ATPase" evidence="1">
    <location>
        <begin position="50"/>
        <end position="188"/>
    </location>
</feature>
<organism evidence="2 3">
    <name type="scientific">Eoetvoesiella caeni</name>
    <dbReference type="NCBI Taxonomy" id="645616"/>
    <lineage>
        <taxon>Bacteria</taxon>
        <taxon>Pseudomonadati</taxon>
        <taxon>Pseudomonadota</taxon>
        <taxon>Betaproteobacteria</taxon>
        <taxon>Burkholderiales</taxon>
        <taxon>Alcaligenaceae</taxon>
        <taxon>Eoetvoesiella</taxon>
    </lineage>
</organism>
<dbReference type="GO" id="GO:0016887">
    <property type="term" value="F:ATP hydrolysis activity"/>
    <property type="evidence" value="ECO:0007669"/>
    <property type="project" value="InterPro"/>
</dbReference>
<protein>
    <submittedName>
        <fullName evidence="2">AAA domain-containing protein</fullName>
    </submittedName>
</protein>
<dbReference type="AlphaFoldDB" id="A0A366HKB6"/>
<name>A0A366HKB6_9BURK</name>
<sequence>MLDNKTVSQLTAEQRAALLETHPVLEKNYRLPTPMMERTYALIRERVWMKRTGVYLYASPRTGKTTCAEETQALLFSEFPKFHILRIAARRTQRPSDAHMFRLILEGMNHALSKRPAADLLFHNVKADIMVQLAARGGSHFVLIIDEMHRLNDLDLEQLLAVHNALQMEKIGMTTISFAQPEIRQRVTGLMTRGQHQLLARFLAEPILFEGCPSVDDLQKILNSYDCRSEYPEGSGWSYTRFFLPQGYESGFRLSNYANEIWEALSYALGSYTMSRVNYLGRCASIILAG</sequence>
<dbReference type="OrthoDB" id="8903747at2"/>
<dbReference type="Pfam" id="PF13401">
    <property type="entry name" value="AAA_22"/>
    <property type="match status" value="1"/>
</dbReference>
<reference evidence="2 3" key="1">
    <citation type="submission" date="2018-06" db="EMBL/GenBank/DDBJ databases">
        <title>Genomic Encyclopedia of Type Strains, Phase IV (KMG-IV): sequencing the most valuable type-strain genomes for metagenomic binning, comparative biology and taxonomic classification.</title>
        <authorList>
            <person name="Goeker M."/>
        </authorList>
    </citation>
    <scope>NUCLEOTIDE SEQUENCE [LARGE SCALE GENOMIC DNA]</scope>
    <source>
        <strain evidence="2 3">DSM 25520</strain>
    </source>
</reference>
<dbReference type="RefSeq" id="WP_113931203.1">
    <property type="nucleotide sequence ID" value="NZ_JACCEU010000001.1"/>
</dbReference>
<dbReference type="InterPro" id="IPR003593">
    <property type="entry name" value="AAA+_ATPase"/>
</dbReference>
<dbReference type="SMART" id="SM00382">
    <property type="entry name" value="AAA"/>
    <property type="match status" value="1"/>
</dbReference>
<dbReference type="InterPro" id="IPR027417">
    <property type="entry name" value="P-loop_NTPase"/>
</dbReference>
<dbReference type="EMBL" id="QNRQ01000001">
    <property type="protein sequence ID" value="RBP42876.1"/>
    <property type="molecule type" value="Genomic_DNA"/>
</dbReference>
<dbReference type="InterPro" id="IPR049945">
    <property type="entry name" value="AAA_22"/>
</dbReference>
<dbReference type="Proteomes" id="UP000253628">
    <property type="component" value="Unassembled WGS sequence"/>
</dbReference>
<evidence type="ECO:0000313" key="2">
    <source>
        <dbReference type="EMBL" id="RBP42876.1"/>
    </source>
</evidence>
<comment type="caution">
    <text evidence="2">The sequence shown here is derived from an EMBL/GenBank/DDBJ whole genome shotgun (WGS) entry which is preliminary data.</text>
</comment>
<accession>A0A366HKB6</accession>
<evidence type="ECO:0000259" key="1">
    <source>
        <dbReference type="SMART" id="SM00382"/>
    </source>
</evidence>
<proteinExistence type="predicted"/>